<evidence type="ECO:0000313" key="2">
    <source>
        <dbReference type="EMBL" id="MFC6885535.1"/>
    </source>
</evidence>
<gene>
    <name evidence="2" type="ORF">ACFQKB_37650</name>
</gene>
<dbReference type="Pfam" id="PF14023">
    <property type="entry name" value="Bestrophin-like"/>
    <property type="match status" value="1"/>
</dbReference>
<protein>
    <submittedName>
        <fullName evidence="2">DUF4239 domain-containing protein</fullName>
    </submittedName>
</protein>
<keyword evidence="1" id="KW-0472">Membrane</keyword>
<keyword evidence="1" id="KW-0812">Transmembrane</keyword>
<accession>A0ABW2CWW6</accession>
<dbReference type="RefSeq" id="WP_160822133.1">
    <property type="nucleotide sequence ID" value="NZ_JBHSXE010000001.1"/>
</dbReference>
<dbReference type="EMBL" id="JBHSXS010000039">
    <property type="protein sequence ID" value="MFC6885535.1"/>
    <property type="molecule type" value="Genomic_DNA"/>
</dbReference>
<sequence length="263" mass="28140">MTTVLAACLTVFGAGAASVLVALVAQRVLPPAVRHDLGASGGMVALVAVGAFVLSVGAMMTYTWLDLGRAGRSTFAEAGALDDLYWYSHVVGGADGVRLRTEIRDYTTEVVRAEWPAMNAGGGLGDRGWRLVNLIRYDMELLQPKPGGEAERYQEALESAERLVRARRDRATVAADRVPGLMWAAVVACGLLVAALPIVRGNPRTAVRAVLAFVVASTIAFVLFLLYHLDEPFGGSVQVPPTAFQATWDGYGDIDALWARKRP</sequence>
<evidence type="ECO:0000256" key="1">
    <source>
        <dbReference type="SAM" id="Phobius"/>
    </source>
</evidence>
<organism evidence="2 3">
    <name type="scientific">Actinomadura yumaensis</name>
    <dbReference type="NCBI Taxonomy" id="111807"/>
    <lineage>
        <taxon>Bacteria</taxon>
        <taxon>Bacillati</taxon>
        <taxon>Actinomycetota</taxon>
        <taxon>Actinomycetes</taxon>
        <taxon>Streptosporangiales</taxon>
        <taxon>Thermomonosporaceae</taxon>
        <taxon>Actinomadura</taxon>
    </lineage>
</organism>
<name>A0ABW2CWW6_9ACTN</name>
<comment type="caution">
    <text evidence="2">The sequence shown here is derived from an EMBL/GenBank/DDBJ whole genome shotgun (WGS) entry which is preliminary data.</text>
</comment>
<dbReference type="InterPro" id="IPR025333">
    <property type="entry name" value="DUF4239"/>
</dbReference>
<keyword evidence="3" id="KW-1185">Reference proteome</keyword>
<evidence type="ECO:0000313" key="3">
    <source>
        <dbReference type="Proteomes" id="UP001596380"/>
    </source>
</evidence>
<reference evidence="3" key="1">
    <citation type="journal article" date="2019" name="Int. J. Syst. Evol. Microbiol.">
        <title>The Global Catalogue of Microorganisms (GCM) 10K type strain sequencing project: providing services to taxonomists for standard genome sequencing and annotation.</title>
        <authorList>
            <consortium name="The Broad Institute Genomics Platform"/>
            <consortium name="The Broad Institute Genome Sequencing Center for Infectious Disease"/>
            <person name="Wu L."/>
            <person name="Ma J."/>
        </authorList>
    </citation>
    <scope>NUCLEOTIDE SEQUENCE [LARGE SCALE GENOMIC DNA]</scope>
    <source>
        <strain evidence="3">JCM 3369</strain>
    </source>
</reference>
<feature type="transmembrane region" description="Helical" evidence="1">
    <location>
        <begin position="43"/>
        <end position="65"/>
    </location>
</feature>
<keyword evidence="1" id="KW-1133">Transmembrane helix</keyword>
<proteinExistence type="predicted"/>
<feature type="transmembrane region" description="Helical" evidence="1">
    <location>
        <begin position="205"/>
        <end position="227"/>
    </location>
</feature>
<dbReference type="Proteomes" id="UP001596380">
    <property type="component" value="Unassembled WGS sequence"/>
</dbReference>
<feature type="transmembrane region" description="Helical" evidence="1">
    <location>
        <begin position="180"/>
        <end position="199"/>
    </location>
</feature>